<evidence type="ECO:0000256" key="4">
    <source>
        <dbReference type="ARBA" id="ARBA00022970"/>
    </source>
</evidence>
<keyword evidence="3 5" id="KW-0732">Signal</keyword>
<dbReference type="InterPro" id="IPR028082">
    <property type="entry name" value="Peripla_BP_I"/>
</dbReference>
<dbReference type="InterPro" id="IPR051010">
    <property type="entry name" value="BCAA_transport"/>
</dbReference>
<gene>
    <name evidence="7" type="ORF">SAMN02746098_03785</name>
</gene>
<keyword evidence="2" id="KW-0813">Transport</keyword>
<dbReference type="STRING" id="1121420.SAMN02746098_03785"/>
<dbReference type="InterPro" id="IPR000709">
    <property type="entry name" value="Leu_Ile_Val-bd"/>
</dbReference>
<dbReference type="Gene3D" id="3.40.50.2300">
    <property type="match status" value="2"/>
</dbReference>
<accession>A0A1M5ZW74</accession>
<evidence type="ECO:0000256" key="2">
    <source>
        <dbReference type="ARBA" id="ARBA00022448"/>
    </source>
</evidence>
<dbReference type="InterPro" id="IPR028081">
    <property type="entry name" value="Leu-bd"/>
</dbReference>
<evidence type="ECO:0000256" key="3">
    <source>
        <dbReference type="ARBA" id="ARBA00022729"/>
    </source>
</evidence>
<proteinExistence type="inferred from homology"/>
<feature type="chain" id="PRO_5012341604" evidence="5">
    <location>
        <begin position="28"/>
        <end position="397"/>
    </location>
</feature>
<keyword evidence="8" id="KW-1185">Reference proteome</keyword>
<evidence type="ECO:0000313" key="8">
    <source>
        <dbReference type="Proteomes" id="UP000183954"/>
    </source>
</evidence>
<protein>
    <submittedName>
        <fullName evidence="7">Amino acid/amide ABC transporter substrate-binding protein, HAAT family (TC 3.A.1.4.-)</fullName>
    </submittedName>
</protein>
<comment type="similarity">
    <text evidence="1">Belongs to the leucine-binding protein family.</text>
</comment>
<dbReference type="SUPFAM" id="SSF53822">
    <property type="entry name" value="Periplasmic binding protein-like I"/>
    <property type="match status" value="1"/>
</dbReference>
<dbReference type="AlphaFoldDB" id="A0A1M5ZW74"/>
<sequence>MFHKKRKSLVFMSVIMSALIMVSGCGASKPAATATTPAADSKEPIKIGFLGAKTGDVAMYGLNTLKGLNMAVEELNKEGVLGRQVELVEEDNAGQKDQAINITNKLISQDKVAAIIGDPTTGITRVAGQIANSKKTVILSAGSTGMNVVEIGPYVFRDTLLDTIAAPATMKYVIQEKGWKNVALITSKNNDYSVSLSKIFSDAIDANGGKVVIEEFIQDKDTDFSGQITKIKSANPDVIVFSGYYTEGALIMKKAREVGIKAIMVGGDGLQGDDLMKIGGAAVEGSISYAGFSPEQPTPNTEKFINAYKAKYNNELPDLFAAQGYDALMLIAKAIKDANSAESEKFKDSLAKTKNYDGVSGSITFQENREPIKSPVYLLEVKDGKFALLKKVPVEIK</sequence>
<dbReference type="PANTHER" id="PTHR30483:SF6">
    <property type="entry name" value="PERIPLASMIC BINDING PROTEIN OF ABC TRANSPORTER FOR NATURAL AMINO ACIDS"/>
    <property type="match status" value="1"/>
</dbReference>
<dbReference type="CDD" id="cd06347">
    <property type="entry name" value="PBP1_ABC_LivK_ligand_binding-like"/>
    <property type="match status" value="1"/>
</dbReference>
<evidence type="ECO:0000256" key="5">
    <source>
        <dbReference type="SAM" id="SignalP"/>
    </source>
</evidence>
<dbReference type="Proteomes" id="UP000183954">
    <property type="component" value="Unassembled WGS sequence"/>
</dbReference>
<dbReference type="PRINTS" id="PR00337">
    <property type="entry name" value="LEUILEVALBP"/>
</dbReference>
<dbReference type="Pfam" id="PF13458">
    <property type="entry name" value="Peripla_BP_6"/>
    <property type="match status" value="1"/>
</dbReference>
<evidence type="ECO:0000256" key="1">
    <source>
        <dbReference type="ARBA" id="ARBA00010062"/>
    </source>
</evidence>
<organism evidence="7 8">
    <name type="scientific">Desulfosporosinus lacus DSM 15449</name>
    <dbReference type="NCBI Taxonomy" id="1121420"/>
    <lineage>
        <taxon>Bacteria</taxon>
        <taxon>Bacillati</taxon>
        <taxon>Bacillota</taxon>
        <taxon>Clostridia</taxon>
        <taxon>Eubacteriales</taxon>
        <taxon>Desulfitobacteriaceae</taxon>
        <taxon>Desulfosporosinus</taxon>
    </lineage>
</organism>
<name>A0A1M5ZW74_9FIRM</name>
<reference evidence="8" key="1">
    <citation type="submission" date="2016-11" db="EMBL/GenBank/DDBJ databases">
        <authorList>
            <person name="Varghese N."/>
            <person name="Submissions S."/>
        </authorList>
    </citation>
    <scope>NUCLEOTIDE SEQUENCE [LARGE SCALE GENOMIC DNA]</scope>
    <source>
        <strain evidence="8">DSM 15449</strain>
    </source>
</reference>
<feature type="signal peptide" evidence="5">
    <location>
        <begin position="1"/>
        <end position="27"/>
    </location>
</feature>
<feature type="domain" description="Leucine-binding protein" evidence="6">
    <location>
        <begin position="44"/>
        <end position="384"/>
    </location>
</feature>
<keyword evidence="4" id="KW-0029">Amino-acid transport</keyword>
<dbReference type="RefSeq" id="WP_073031257.1">
    <property type="nucleotide sequence ID" value="NZ_FQXJ01000015.1"/>
</dbReference>
<dbReference type="OrthoDB" id="9783240at2"/>
<dbReference type="PANTHER" id="PTHR30483">
    <property type="entry name" value="LEUCINE-SPECIFIC-BINDING PROTEIN"/>
    <property type="match status" value="1"/>
</dbReference>
<dbReference type="GO" id="GO:0006865">
    <property type="term" value="P:amino acid transport"/>
    <property type="evidence" value="ECO:0007669"/>
    <property type="project" value="UniProtKB-KW"/>
</dbReference>
<dbReference type="PROSITE" id="PS51257">
    <property type="entry name" value="PROKAR_LIPOPROTEIN"/>
    <property type="match status" value="1"/>
</dbReference>
<evidence type="ECO:0000313" key="7">
    <source>
        <dbReference type="EMBL" id="SHI28505.1"/>
    </source>
</evidence>
<dbReference type="EMBL" id="FQXJ01000015">
    <property type="protein sequence ID" value="SHI28505.1"/>
    <property type="molecule type" value="Genomic_DNA"/>
</dbReference>
<evidence type="ECO:0000259" key="6">
    <source>
        <dbReference type="Pfam" id="PF13458"/>
    </source>
</evidence>